<evidence type="ECO:0000313" key="1">
    <source>
        <dbReference type="EMBL" id="KZS04466.1"/>
    </source>
</evidence>
<sequence>MFGVFLAPFPSSFEKKKKQHDKRIHVCVCGVENKQQSV</sequence>
<keyword evidence="2" id="KW-1185">Reference proteome</keyword>
<dbReference type="AlphaFoldDB" id="A0A164LV95"/>
<dbReference type="EMBL" id="LRGB01003123">
    <property type="protein sequence ID" value="KZS04466.1"/>
    <property type="molecule type" value="Genomic_DNA"/>
</dbReference>
<comment type="caution">
    <text evidence="1">The sequence shown here is derived from an EMBL/GenBank/DDBJ whole genome shotgun (WGS) entry which is preliminary data.</text>
</comment>
<protein>
    <submittedName>
        <fullName evidence="1">Uncharacterized protein</fullName>
    </submittedName>
</protein>
<organism evidence="1 2">
    <name type="scientific">Daphnia magna</name>
    <dbReference type="NCBI Taxonomy" id="35525"/>
    <lineage>
        <taxon>Eukaryota</taxon>
        <taxon>Metazoa</taxon>
        <taxon>Ecdysozoa</taxon>
        <taxon>Arthropoda</taxon>
        <taxon>Crustacea</taxon>
        <taxon>Branchiopoda</taxon>
        <taxon>Diplostraca</taxon>
        <taxon>Cladocera</taxon>
        <taxon>Anomopoda</taxon>
        <taxon>Daphniidae</taxon>
        <taxon>Daphnia</taxon>
    </lineage>
</organism>
<dbReference type="Proteomes" id="UP000076858">
    <property type="component" value="Unassembled WGS sequence"/>
</dbReference>
<proteinExistence type="predicted"/>
<gene>
    <name evidence="1" type="ORF">APZ42_032818</name>
</gene>
<reference evidence="1 2" key="1">
    <citation type="submission" date="2016-03" db="EMBL/GenBank/DDBJ databases">
        <title>EvidentialGene: Evidence-directed Construction of Genes on Genomes.</title>
        <authorList>
            <person name="Gilbert D.G."/>
            <person name="Choi J.-H."/>
            <person name="Mockaitis K."/>
            <person name="Colbourne J."/>
            <person name="Pfrender M."/>
        </authorList>
    </citation>
    <scope>NUCLEOTIDE SEQUENCE [LARGE SCALE GENOMIC DNA]</scope>
    <source>
        <strain evidence="1 2">Xinb3</strain>
        <tissue evidence="1">Complete organism</tissue>
    </source>
</reference>
<evidence type="ECO:0000313" key="2">
    <source>
        <dbReference type="Proteomes" id="UP000076858"/>
    </source>
</evidence>
<accession>A0A164LV95</accession>
<name>A0A164LV95_9CRUS</name>